<dbReference type="SUPFAM" id="SSF82171">
    <property type="entry name" value="DPP6 N-terminal domain-like"/>
    <property type="match status" value="1"/>
</dbReference>
<protein>
    <submittedName>
        <fullName evidence="2">Uncharacterized protein</fullName>
    </submittedName>
</protein>
<sequence>MSERIKKIGAVVLFIGSVFGIGFLLYRFFFASPPPAATVEEQPAVDITGTGLPTAGEGVRPTTTSTEPTLLPKASEVAKGGVTKTTTLTTSAVQATTLSGNGKDVQYYDPADSRFYTITQDGTVKRLSDHQFPDAQAVSWNRNGEKAAIEFPDGSNVVYDFTSEKQTTLPRHWEDFSFAPTSEELFAKSIGLDPGNRALVISNADGSNVQAVQALGENADKVQISPSPNRQVIAFSETGDVQAGFGRSMILPIGKNQENFKGLIVEGIGFSPLWSPRGDMLLYSVSGESNAYRPSLWTVDGSSNSIGDDRTNLGIATWVDKCTFSSNTTVYCGVPRNLPENAGLQRSLVSNTPDDLYQIDLSTGRASLTARPENDTTMENLRVSEDGASLFYTNVSSGRLETIKLK</sequence>
<feature type="transmembrane region" description="Helical" evidence="1">
    <location>
        <begin position="7"/>
        <end position="29"/>
    </location>
</feature>
<dbReference type="Proteomes" id="UP000034616">
    <property type="component" value="Unassembled WGS sequence"/>
</dbReference>
<name>A0A0G0UF68_9BACT</name>
<proteinExistence type="predicted"/>
<keyword evidence="1" id="KW-0472">Membrane</keyword>
<evidence type="ECO:0000256" key="1">
    <source>
        <dbReference type="SAM" id="Phobius"/>
    </source>
</evidence>
<reference evidence="2 3" key="1">
    <citation type="journal article" date="2015" name="Nature">
        <title>rRNA introns, odd ribosomes, and small enigmatic genomes across a large radiation of phyla.</title>
        <authorList>
            <person name="Brown C.T."/>
            <person name="Hug L.A."/>
            <person name="Thomas B.C."/>
            <person name="Sharon I."/>
            <person name="Castelle C.J."/>
            <person name="Singh A."/>
            <person name="Wilkins M.J."/>
            <person name="Williams K.H."/>
            <person name="Banfield J.F."/>
        </authorList>
    </citation>
    <scope>NUCLEOTIDE SEQUENCE [LARGE SCALE GENOMIC DNA]</scope>
</reference>
<evidence type="ECO:0000313" key="3">
    <source>
        <dbReference type="Proteomes" id="UP000034616"/>
    </source>
</evidence>
<dbReference type="PATRIC" id="fig|1618985.3.peg.208"/>
<comment type="caution">
    <text evidence="2">The sequence shown here is derived from an EMBL/GenBank/DDBJ whole genome shotgun (WGS) entry which is preliminary data.</text>
</comment>
<dbReference type="AlphaFoldDB" id="A0A0G0UF68"/>
<dbReference type="EMBL" id="LCAH01000002">
    <property type="protein sequence ID" value="KKR87553.1"/>
    <property type="molecule type" value="Genomic_DNA"/>
</dbReference>
<evidence type="ECO:0000313" key="2">
    <source>
        <dbReference type="EMBL" id="KKR87553.1"/>
    </source>
</evidence>
<dbReference type="Gene3D" id="2.120.10.30">
    <property type="entry name" value="TolB, C-terminal domain"/>
    <property type="match status" value="1"/>
</dbReference>
<keyword evidence="1" id="KW-1133">Transmembrane helix</keyword>
<keyword evidence="1" id="KW-0812">Transmembrane</keyword>
<accession>A0A0G0UF68</accession>
<gene>
    <name evidence="2" type="ORF">UU35_C0002G0054</name>
</gene>
<organism evidence="2 3">
    <name type="scientific">Candidatus Uhrbacteria bacterium GW2011_GWC2_41_11</name>
    <dbReference type="NCBI Taxonomy" id="1618985"/>
    <lineage>
        <taxon>Bacteria</taxon>
        <taxon>Candidatus Uhriibacteriota</taxon>
    </lineage>
</organism>
<dbReference type="InterPro" id="IPR011042">
    <property type="entry name" value="6-blade_b-propeller_TolB-like"/>
</dbReference>